<accession>A0A9P8C1A7</accession>
<gene>
    <name evidence="1" type="ORF">BJ875DRAFT_340916</name>
</gene>
<sequence length="100" mass="10486">APAPVAEPAEAAAAVALIDLWQDYGFLGLKLTGSSSPGTCVNLPYNFNDIVSSGKAKPGYRCTTWVYANCQGTGFSFNASPGASSFPSWINDKSSSWKCV</sequence>
<keyword evidence="2" id="KW-1185">Reference proteome</keyword>
<dbReference type="AlphaFoldDB" id="A0A9P8C1A7"/>
<dbReference type="Gene3D" id="2.60.20.10">
    <property type="entry name" value="Crystallins"/>
    <property type="match status" value="1"/>
</dbReference>
<name>A0A9P8C1A7_9HELO</name>
<dbReference type="OrthoDB" id="2910287at2759"/>
<comment type="caution">
    <text evidence="1">The sequence shown here is derived from an EMBL/GenBank/DDBJ whole genome shotgun (WGS) entry which is preliminary data.</text>
</comment>
<dbReference type="Proteomes" id="UP000824998">
    <property type="component" value="Unassembled WGS sequence"/>
</dbReference>
<organism evidence="1 2">
    <name type="scientific">Amylocarpus encephaloides</name>
    <dbReference type="NCBI Taxonomy" id="45428"/>
    <lineage>
        <taxon>Eukaryota</taxon>
        <taxon>Fungi</taxon>
        <taxon>Dikarya</taxon>
        <taxon>Ascomycota</taxon>
        <taxon>Pezizomycotina</taxon>
        <taxon>Leotiomycetes</taxon>
        <taxon>Helotiales</taxon>
        <taxon>Helotiales incertae sedis</taxon>
        <taxon>Amylocarpus</taxon>
    </lineage>
</organism>
<feature type="non-terminal residue" evidence="1">
    <location>
        <position position="1"/>
    </location>
</feature>
<reference evidence="1" key="1">
    <citation type="journal article" date="2021" name="IMA Fungus">
        <title>Genomic characterization of three marine fungi, including Emericellopsis atlantica sp. nov. with signatures of a generalist lifestyle and marine biomass degradation.</title>
        <authorList>
            <person name="Hagestad O.C."/>
            <person name="Hou L."/>
            <person name="Andersen J.H."/>
            <person name="Hansen E.H."/>
            <person name="Altermark B."/>
            <person name="Li C."/>
            <person name="Kuhnert E."/>
            <person name="Cox R.J."/>
            <person name="Crous P.W."/>
            <person name="Spatafora J.W."/>
            <person name="Lail K."/>
            <person name="Amirebrahimi M."/>
            <person name="Lipzen A."/>
            <person name="Pangilinan J."/>
            <person name="Andreopoulos W."/>
            <person name="Hayes R.D."/>
            <person name="Ng V."/>
            <person name="Grigoriev I.V."/>
            <person name="Jackson S.A."/>
            <person name="Sutton T.D.S."/>
            <person name="Dobson A.D.W."/>
            <person name="Rama T."/>
        </authorList>
    </citation>
    <scope>NUCLEOTIDE SEQUENCE</scope>
    <source>
        <strain evidence="1">TRa018bII</strain>
    </source>
</reference>
<evidence type="ECO:0000313" key="2">
    <source>
        <dbReference type="Proteomes" id="UP000824998"/>
    </source>
</evidence>
<feature type="non-terminal residue" evidence="1">
    <location>
        <position position="100"/>
    </location>
</feature>
<proteinExistence type="predicted"/>
<dbReference type="EMBL" id="MU251689">
    <property type="protein sequence ID" value="KAG9230248.1"/>
    <property type="molecule type" value="Genomic_DNA"/>
</dbReference>
<protein>
    <submittedName>
        <fullName evidence="1">Uncharacterized protein</fullName>
    </submittedName>
</protein>
<evidence type="ECO:0000313" key="1">
    <source>
        <dbReference type="EMBL" id="KAG9230248.1"/>
    </source>
</evidence>